<dbReference type="SUPFAM" id="SSF160631">
    <property type="entry name" value="SMI1/KNR4-like"/>
    <property type="match status" value="1"/>
</dbReference>
<evidence type="ECO:0000313" key="3">
    <source>
        <dbReference type="Proteomes" id="UP000184212"/>
    </source>
</evidence>
<dbReference type="STRING" id="947013.SAMN04488109_3193"/>
<reference evidence="2 3" key="1">
    <citation type="submission" date="2016-11" db="EMBL/GenBank/DDBJ databases">
        <authorList>
            <person name="Jaros S."/>
            <person name="Januszkiewicz K."/>
            <person name="Wedrychowicz H."/>
        </authorList>
    </citation>
    <scope>NUCLEOTIDE SEQUENCE [LARGE SCALE GENOMIC DNA]</scope>
    <source>
        <strain evidence="2 3">DSM 24574</strain>
    </source>
</reference>
<dbReference type="RefSeq" id="WP_073135874.1">
    <property type="nucleotide sequence ID" value="NZ_FQWQ01000002.1"/>
</dbReference>
<dbReference type="InterPro" id="IPR018958">
    <property type="entry name" value="Knr4/Smi1-like_dom"/>
</dbReference>
<feature type="domain" description="Knr4/Smi1-like" evidence="1">
    <location>
        <begin position="39"/>
        <end position="181"/>
    </location>
</feature>
<dbReference type="Pfam" id="PF09346">
    <property type="entry name" value="SMI1_KNR4"/>
    <property type="match status" value="1"/>
</dbReference>
<dbReference type="AlphaFoldDB" id="A0A1M5R5T7"/>
<dbReference type="Gene3D" id="3.40.1580.10">
    <property type="entry name" value="SMI1/KNR4-like"/>
    <property type="match status" value="1"/>
</dbReference>
<organism evidence="2 3">
    <name type="scientific">Chryseolinea serpens</name>
    <dbReference type="NCBI Taxonomy" id="947013"/>
    <lineage>
        <taxon>Bacteria</taxon>
        <taxon>Pseudomonadati</taxon>
        <taxon>Bacteroidota</taxon>
        <taxon>Cytophagia</taxon>
        <taxon>Cytophagales</taxon>
        <taxon>Fulvivirgaceae</taxon>
        <taxon>Chryseolinea</taxon>
    </lineage>
</organism>
<protein>
    <submittedName>
        <fullName evidence="2">SMI1 / KNR4 family (SUKH-1)</fullName>
    </submittedName>
</protein>
<sequence>MEWEDLLRQMSVKIHNEVEQNMIYYDKTDVSDNWLGFEAAKQQAITEKEKELMATLPPSYKDFLLTSNGFRQISLFSGGLYPVEVIDWTKKKDPEFLAIFEKHDDIPVTEDDYFVYGENQRSVVFKTAFLKETLQISEWVDGSVILLNPMVKFGEEWEAWLYANWFPGAHRYRSFRDLIEGEYYDSVRLIDNPDS</sequence>
<keyword evidence="3" id="KW-1185">Reference proteome</keyword>
<dbReference type="OrthoDB" id="646254at2"/>
<evidence type="ECO:0000259" key="1">
    <source>
        <dbReference type="SMART" id="SM00860"/>
    </source>
</evidence>
<evidence type="ECO:0000313" key="2">
    <source>
        <dbReference type="EMBL" id="SHH21339.1"/>
    </source>
</evidence>
<dbReference type="EMBL" id="FQWQ01000002">
    <property type="protein sequence ID" value="SHH21339.1"/>
    <property type="molecule type" value="Genomic_DNA"/>
</dbReference>
<accession>A0A1M5R5T7</accession>
<gene>
    <name evidence="2" type="ORF">SAMN04488109_3193</name>
</gene>
<proteinExistence type="predicted"/>
<name>A0A1M5R5T7_9BACT</name>
<dbReference type="Proteomes" id="UP000184212">
    <property type="component" value="Unassembled WGS sequence"/>
</dbReference>
<dbReference type="SMART" id="SM00860">
    <property type="entry name" value="SMI1_KNR4"/>
    <property type="match status" value="1"/>
</dbReference>
<dbReference type="InterPro" id="IPR037883">
    <property type="entry name" value="Knr4/Smi1-like_sf"/>
</dbReference>